<evidence type="ECO:0000313" key="2">
    <source>
        <dbReference type="Proteomes" id="UP001054837"/>
    </source>
</evidence>
<keyword evidence="2" id="KW-1185">Reference proteome</keyword>
<comment type="caution">
    <text evidence="1">The sequence shown here is derived from an EMBL/GenBank/DDBJ whole genome shotgun (WGS) entry which is preliminary data.</text>
</comment>
<dbReference type="Proteomes" id="UP001054837">
    <property type="component" value="Unassembled WGS sequence"/>
</dbReference>
<organism evidence="1 2">
    <name type="scientific">Caerostris darwini</name>
    <dbReference type="NCBI Taxonomy" id="1538125"/>
    <lineage>
        <taxon>Eukaryota</taxon>
        <taxon>Metazoa</taxon>
        <taxon>Ecdysozoa</taxon>
        <taxon>Arthropoda</taxon>
        <taxon>Chelicerata</taxon>
        <taxon>Arachnida</taxon>
        <taxon>Araneae</taxon>
        <taxon>Araneomorphae</taxon>
        <taxon>Entelegynae</taxon>
        <taxon>Araneoidea</taxon>
        <taxon>Araneidae</taxon>
        <taxon>Caerostris</taxon>
    </lineage>
</organism>
<reference evidence="1 2" key="1">
    <citation type="submission" date="2021-06" db="EMBL/GenBank/DDBJ databases">
        <title>Caerostris darwini draft genome.</title>
        <authorList>
            <person name="Kono N."/>
            <person name="Arakawa K."/>
        </authorList>
    </citation>
    <scope>NUCLEOTIDE SEQUENCE [LARGE SCALE GENOMIC DNA]</scope>
</reference>
<protein>
    <submittedName>
        <fullName evidence="1">Uncharacterized protein</fullName>
    </submittedName>
</protein>
<accession>A0AAV4SWP6</accession>
<name>A0AAV4SWP6_9ARAC</name>
<sequence>MSNSRSILLYPVGNHNPIRRGLRAIFRFHCGQNRVTENWIIASASAYCIHSHSVGPWIPFLFQPSPPTPISFPSFPPHYCRTLVGGKRRHFCVSIFQILCPSGTRASIRVTRLLFFQFLLLSTPPGRREGLFPLATWAITWKARTLC</sequence>
<proteinExistence type="predicted"/>
<dbReference type="AlphaFoldDB" id="A0AAV4SWP6"/>
<dbReference type="EMBL" id="BPLQ01008381">
    <property type="protein sequence ID" value="GIY36905.1"/>
    <property type="molecule type" value="Genomic_DNA"/>
</dbReference>
<gene>
    <name evidence="1" type="ORF">CDAR_618381</name>
</gene>
<evidence type="ECO:0000313" key="1">
    <source>
        <dbReference type="EMBL" id="GIY36905.1"/>
    </source>
</evidence>